<evidence type="ECO:0000259" key="2">
    <source>
        <dbReference type="Pfam" id="PF13476"/>
    </source>
</evidence>
<proteinExistence type="predicted"/>
<dbReference type="Gene3D" id="3.40.50.300">
    <property type="entry name" value="P-loop containing nucleotide triphosphate hydrolases"/>
    <property type="match status" value="1"/>
</dbReference>
<dbReference type="SUPFAM" id="SSF52540">
    <property type="entry name" value="P-loop containing nucleoside triphosphate hydrolases"/>
    <property type="match status" value="1"/>
</dbReference>
<name>A0AAN1QBL8_AERVE</name>
<dbReference type="GO" id="GO:0016887">
    <property type="term" value="F:ATP hydrolysis activity"/>
    <property type="evidence" value="ECO:0007669"/>
    <property type="project" value="InterPro"/>
</dbReference>
<organism evidence="3 4">
    <name type="scientific">Aeromonas veronii</name>
    <dbReference type="NCBI Taxonomy" id="654"/>
    <lineage>
        <taxon>Bacteria</taxon>
        <taxon>Pseudomonadati</taxon>
        <taxon>Pseudomonadota</taxon>
        <taxon>Gammaproteobacteria</taxon>
        <taxon>Aeromonadales</taxon>
        <taxon>Aeromonadaceae</taxon>
        <taxon>Aeromonas</taxon>
    </lineage>
</organism>
<evidence type="ECO:0000313" key="3">
    <source>
        <dbReference type="EMBL" id="AYV35936.1"/>
    </source>
</evidence>
<sequence length="735" mass="82638">MKLNIDDPRELYHGVNAELDGLIGELTTESDDEQLKVAQREAHALLQKHRSNLQGQLEALETNAEWDTFTIAFYGETGAGKSTIIETLRILLKEASKLKDQEAFREFQSKHGLTVEALDGLHHEAERLGRALEDLSDEYEKTSAKYEQLSVESSNKITQYRELLLEQKRTASLWQKFLHLFRKTEEELAFAREKLQLRKIETECESELSTLNEQKIGLESQLADTRNKLQGFKERLPELEALSDGRIIGDGRSDFTRTTQRFDLSVAGQEFALLDVPGIEGTERLIAEEIEKALQAAHAVFYVTNQPAPPQTGDQKRRKGTLEKIKMHLGASTEVWCVFNKKVINPKYALKDRPLISEDECASLRELEGKMEEQLGSHFQGVHPLTALPAFLAATDHFAPDTQNARRSKKALSEFEAGQLIELSGVVAFISLIQDSLLEGSQQKIQRANLFKVKDALDKTAIVLEQVGEGISELVSNLHLGEQSSKKQIRSGFSSFRKRLESSTEILIDRFNSDVLNEVYSEIDDDISNDAFKTKLKQLIEIHQERLSERLKKAMAKEIERFGKETEKIVKRFEDKSRELTDIYTTIASADIDRDFDLKLDIDNGLRLTNLLALIVGGALLWWNPASWLVIGMGAASIAIGAYKAVRGFLSSSYKKAQQRKAADENLRNITGQLRDSLKESLKQGLPEMEKTISGIEQALARPVNKARTLADLINKSNTKIKTLSGMIEATGALK</sequence>
<gene>
    <name evidence="3" type="ORF">EFI48_03285</name>
</gene>
<dbReference type="InterPro" id="IPR038729">
    <property type="entry name" value="Rad50/SbcC_AAA"/>
</dbReference>
<dbReference type="EMBL" id="CP033604">
    <property type="protein sequence ID" value="AYV35936.1"/>
    <property type="molecule type" value="Genomic_DNA"/>
</dbReference>
<feature type="coiled-coil region" evidence="1">
    <location>
        <begin position="118"/>
        <end position="152"/>
    </location>
</feature>
<dbReference type="GO" id="GO:0006302">
    <property type="term" value="P:double-strand break repair"/>
    <property type="evidence" value="ECO:0007669"/>
    <property type="project" value="InterPro"/>
</dbReference>
<dbReference type="Proteomes" id="UP000267614">
    <property type="component" value="Chromosome"/>
</dbReference>
<reference evidence="3 4" key="1">
    <citation type="submission" date="2018-11" db="EMBL/GenBank/DDBJ databases">
        <title>Complete genome sequence of multidrug-resistant Aeromonas veronii strain MS-18-37.</title>
        <authorList>
            <person name="Abdelhamed H."/>
            <person name="Lawrence M."/>
            <person name="Waldbieser G."/>
        </authorList>
    </citation>
    <scope>NUCLEOTIDE SEQUENCE [LARGE SCALE GENOMIC DNA]</scope>
    <source>
        <strain evidence="3 4">MS-18-37</strain>
    </source>
</reference>
<dbReference type="InterPro" id="IPR027417">
    <property type="entry name" value="P-loop_NTPase"/>
</dbReference>
<accession>A0AAN1QBL8</accession>
<feature type="coiled-coil region" evidence="1">
    <location>
        <begin position="208"/>
        <end position="242"/>
    </location>
</feature>
<dbReference type="RefSeq" id="WP_064341651.1">
    <property type="nucleotide sequence ID" value="NZ_CP033604.1"/>
</dbReference>
<evidence type="ECO:0000256" key="1">
    <source>
        <dbReference type="SAM" id="Coils"/>
    </source>
</evidence>
<feature type="domain" description="Rad50/SbcC-type AAA" evidence="2">
    <location>
        <begin position="72"/>
        <end position="242"/>
    </location>
</feature>
<protein>
    <recommendedName>
        <fullName evidence="2">Rad50/SbcC-type AAA domain-containing protein</fullName>
    </recommendedName>
</protein>
<dbReference type="Pfam" id="PF13476">
    <property type="entry name" value="AAA_23"/>
    <property type="match status" value="1"/>
</dbReference>
<evidence type="ECO:0000313" key="4">
    <source>
        <dbReference type="Proteomes" id="UP000267614"/>
    </source>
</evidence>
<dbReference type="AlphaFoldDB" id="A0AAN1QBL8"/>
<keyword evidence="1" id="KW-0175">Coiled coil</keyword>